<feature type="domain" description="NADH:ubiquinone oxidoreductase-like 20kDa subunit" evidence="15">
    <location>
        <begin position="102"/>
        <end position="251"/>
    </location>
</feature>
<dbReference type="GO" id="GO:0008901">
    <property type="term" value="F:ferredoxin hydrogenase activity"/>
    <property type="evidence" value="ECO:0007669"/>
    <property type="project" value="InterPro"/>
</dbReference>
<keyword evidence="9" id="KW-0732">Signal</keyword>
<comment type="similarity">
    <text evidence="4">Belongs to the [NiFe]/[NiFeSe] hydrogenase small subunit family.</text>
</comment>
<dbReference type="GO" id="GO:0030313">
    <property type="term" value="C:cell envelope"/>
    <property type="evidence" value="ECO:0007669"/>
    <property type="project" value="UniProtKB-SubCell"/>
</dbReference>
<proteinExistence type="inferred from homology"/>
<evidence type="ECO:0000256" key="8">
    <source>
        <dbReference type="ARBA" id="ARBA00022723"/>
    </source>
</evidence>
<evidence type="ECO:0000256" key="14">
    <source>
        <dbReference type="ARBA" id="ARBA00048757"/>
    </source>
</evidence>
<keyword evidence="13" id="KW-0003">3Fe-4S</keyword>
<dbReference type="GO" id="GO:0009061">
    <property type="term" value="P:anaerobic respiration"/>
    <property type="evidence" value="ECO:0007669"/>
    <property type="project" value="TreeGrafter"/>
</dbReference>
<comment type="subcellular location">
    <subcellularLocation>
        <location evidence="3">Cell envelope</location>
    </subcellularLocation>
</comment>
<comment type="cofactor">
    <cofactor evidence="2">
        <name>[4Fe-4S] cluster</name>
        <dbReference type="ChEBI" id="CHEBI:49883"/>
    </cofactor>
</comment>
<evidence type="ECO:0000256" key="6">
    <source>
        <dbReference type="ARBA" id="ARBA00012082"/>
    </source>
</evidence>
<evidence type="ECO:0000313" key="18">
    <source>
        <dbReference type="Proteomes" id="UP000199169"/>
    </source>
</evidence>
<keyword evidence="7" id="KW-0004">4Fe-4S</keyword>
<protein>
    <recommendedName>
        <fullName evidence="6">hydrogenase (acceptor)</fullName>
        <ecNumber evidence="6">1.12.99.6</ecNumber>
    </recommendedName>
</protein>
<dbReference type="GO" id="GO:0046872">
    <property type="term" value="F:metal ion binding"/>
    <property type="evidence" value="ECO:0007669"/>
    <property type="project" value="UniProtKB-KW"/>
</dbReference>
<dbReference type="GO" id="GO:0044569">
    <property type="term" value="C:[Ni-Fe] hydrogenase complex"/>
    <property type="evidence" value="ECO:0007669"/>
    <property type="project" value="TreeGrafter"/>
</dbReference>
<name>A0A1A8XF52_9PROT</name>
<feature type="domain" description="Cytochrome-c3 hydrogenase C-terminal" evidence="16">
    <location>
        <begin position="271"/>
        <end position="349"/>
    </location>
</feature>
<dbReference type="PANTHER" id="PTHR30013:SF7">
    <property type="entry name" value="HYDROGENASE-2 SMALL CHAIN"/>
    <property type="match status" value="1"/>
</dbReference>
<dbReference type="InterPro" id="IPR006137">
    <property type="entry name" value="NADH_UbQ_OxRdtase-like_20kDa"/>
</dbReference>
<dbReference type="GO" id="GO:0009055">
    <property type="term" value="F:electron transfer activity"/>
    <property type="evidence" value="ECO:0007669"/>
    <property type="project" value="TreeGrafter"/>
</dbReference>
<dbReference type="Gene3D" id="3.40.50.700">
    <property type="entry name" value="NADH:ubiquinone oxidoreductase-like, 20kDa subunit"/>
    <property type="match status" value="1"/>
</dbReference>
<dbReference type="GO" id="GO:0051538">
    <property type="term" value="F:3 iron, 4 sulfur cluster binding"/>
    <property type="evidence" value="ECO:0007669"/>
    <property type="project" value="UniProtKB-KW"/>
</dbReference>
<evidence type="ECO:0000313" key="17">
    <source>
        <dbReference type="EMBL" id="SBT03800.1"/>
    </source>
</evidence>
<evidence type="ECO:0000256" key="1">
    <source>
        <dbReference type="ARBA" id="ARBA00001927"/>
    </source>
</evidence>
<keyword evidence="12" id="KW-0411">Iron-sulfur</keyword>
<evidence type="ECO:0000259" key="16">
    <source>
        <dbReference type="Pfam" id="PF14720"/>
    </source>
</evidence>
<dbReference type="InterPro" id="IPR001821">
    <property type="entry name" value="NiFe_hydrogenase_ssu"/>
</dbReference>
<dbReference type="PANTHER" id="PTHR30013">
    <property type="entry name" value="NIFE / NIFESE HYDROGENASE SMALL SUBUNIT FAMILY MEMBER"/>
    <property type="match status" value="1"/>
</dbReference>
<dbReference type="GO" id="GO:0016020">
    <property type="term" value="C:membrane"/>
    <property type="evidence" value="ECO:0007669"/>
    <property type="project" value="TreeGrafter"/>
</dbReference>
<dbReference type="STRING" id="1860102.ACCAA_1150007"/>
<evidence type="ECO:0000256" key="7">
    <source>
        <dbReference type="ARBA" id="ARBA00022485"/>
    </source>
</evidence>
<dbReference type="InterPro" id="IPR037148">
    <property type="entry name" value="NiFe-Hase_small_C_sf"/>
</dbReference>
<keyword evidence="10 17" id="KW-0560">Oxidoreductase</keyword>
<evidence type="ECO:0000256" key="4">
    <source>
        <dbReference type="ARBA" id="ARBA00006605"/>
    </source>
</evidence>
<dbReference type="SUPFAM" id="SSF56770">
    <property type="entry name" value="HydA/Nqo6-like"/>
    <property type="match status" value="1"/>
</dbReference>
<evidence type="ECO:0000256" key="2">
    <source>
        <dbReference type="ARBA" id="ARBA00001966"/>
    </source>
</evidence>
<dbReference type="EMBL" id="FLQX01000019">
    <property type="protein sequence ID" value="SBT03800.1"/>
    <property type="molecule type" value="Genomic_DNA"/>
</dbReference>
<dbReference type="GO" id="GO:0009375">
    <property type="term" value="C:ferredoxin hydrogenase complex"/>
    <property type="evidence" value="ECO:0007669"/>
    <property type="project" value="InterPro"/>
</dbReference>
<dbReference type="Pfam" id="PF01058">
    <property type="entry name" value="Oxidored_q6"/>
    <property type="match status" value="1"/>
</dbReference>
<dbReference type="NCBIfam" id="TIGR00391">
    <property type="entry name" value="hydA"/>
    <property type="match status" value="1"/>
</dbReference>
<comment type="subunit">
    <text evidence="5">Heterodimer of a large and a small subunit.</text>
</comment>
<evidence type="ECO:0000256" key="11">
    <source>
        <dbReference type="ARBA" id="ARBA00023004"/>
    </source>
</evidence>
<evidence type="ECO:0000259" key="15">
    <source>
        <dbReference type="Pfam" id="PF01058"/>
    </source>
</evidence>
<dbReference type="AlphaFoldDB" id="A0A1A8XF52"/>
<evidence type="ECO:0000256" key="12">
    <source>
        <dbReference type="ARBA" id="ARBA00023014"/>
    </source>
</evidence>
<keyword evidence="11" id="KW-0408">Iron</keyword>
<dbReference type="Pfam" id="PF14720">
    <property type="entry name" value="NiFe_hyd_SSU_C"/>
    <property type="match status" value="1"/>
</dbReference>
<keyword evidence="18" id="KW-1185">Reference proteome</keyword>
<comment type="cofactor">
    <cofactor evidence="1">
        <name>[3Fe-4S] cluster</name>
        <dbReference type="ChEBI" id="CHEBI:21137"/>
    </cofactor>
</comment>
<accession>A0A1A8XF52</accession>
<dbReference type="Gene3D" id="4.10.480.10">
    <property type="entry name" value="Cytochrome-c3 hydrogenase, C-terminal domain"/>
    <property type="match status" value="1"/>
</dbReference>
<dbReference type="InterPro" id="IPR027394">
    <property type="entry name" value="Cytochrome-c3_hydrogenase_C"/>
</dbReference>
<reference evidence="17 18" key="1">
    <citation type="submission" date="2016-06" db="EMBL/GenBank/DDBJ databases">
        <authorList>
            <person name="Kjaerup R.B."/>
            <person name="Dalgaard T.S."/>
            <person name="Juul-Madsen H.R."/>
        </authorList>
    </citation>
    <scope>NUCLEOTIDE SEQUENCE [LARGE SCALE GENOMIC DNA]</scope>
    <source>
        <strain evidence="17">3</strain>
    </source>
</reference>
<dbReference type="Proteomes" id="UP000199169">
    <property type="component" value="Unassembled WGS sequence"/>
</dbReference>
<sequence>MHFAVLLHRGFLGFTQANLPTNDRATREGTGKMANTSLLKLEGDASIATASNRLGMPRREFLQFCATVAASLGLPPGAEAAVAEAVAAKKRPSVIWLHFQECTGCTESMLRAEHPTLERLILDVISLDYHETLFAAAGHQVERARKTAMAENKGSYILVVEGAIPTRDGGIYCKIGGQTAIELTKECAADAAAVIAIGSCASWGGMPSIMPSNGAPNPTGASGVAAVLGKPVVTIPGCPPNPYNFLSTVVHFLTFGTLPAVDELGRPKFAYSRLIHENCERRAHFDAGRFAIEFGDEGHRKGYCLYKLGCKGPETYANCPSILFGDAGAGTWPVGCGCPCIGCTEQGVGFSKPIHMLAKVKNVDPPQQYPRIVEEKGIGATMGSAAVLAAVGGVAAGGGAMVARNLGLSYKAEEAEKARAASEKTEV</sequence>
<evidence type="ECO:0000256" key="3">
    <source>
        <dbReference type="ARBA" id="ARBA00004196"/>
    </source>
</evidence>
<evidence type="ECO:0000256" key="13">
    <source>
        <dbReference type="ARBA" id="ARBA00023291"/>
    </source>
</evidence>
<dbReference type="GO" id="GO:0051539">
    <property type="term" value="F:4 iron, 4 sulfur cluster binding"/>
    <property type="evidence" value="ECO:0007669"/>
    <property type="project" value="UniProtKB-KW"/>
</dbReference>
<dbReference type="GO" id="GO:0033748">
    <property type="term" value="F:hydrogenase (acceptor) activity"/>
    <property type="evidence" value="ECO:0007669"/>
    <property type="project" value="UniProtKB-EC"/>
</dbReference>
<keyword evidence="8" id="KW-0479">Metal-binding</keyword>
<evidence type="ECO:0000256" key="10">
    <source>
        <dbReference type="ARBA" id="ARBA00023002"/>
    </source>
</evidence>
<dbReference type="PRINTS" id="PR00614">
    <property type="entry name" value="NIHGNASESMLL"/>
</dbReference>
<evidence type="ECO:0000256" key="5">
    <source>
        <dbReference type="ARBA" id="ARBA00011771"/>
    </source>
</evidence>
<comment type="catalytic activity">
    <reaction evidence="14">
        <text>H2 + A = AH2</text>
        <dbReference type="Rhea" id="RHEA:12116"/>
        <dbReference type="ChEBI" id="CHEBI:13193"/>
        <dbReference type="ChEBI" id="CHEBI:17499"/>
        <dbReference type="ChEBI" id="CHEBI:18276"/>
        <dbReference type="EC" id="1.12.99.6"/>
    </reaction>
</comment>
<dbReference type="EC" id="1.12.99.6" evidence="6"/>
<evidence type="ECO:0000256" key="9">
    <source>
        <dbReference type="ARBA" id="ARBA00022729"/>
    </source>
</evidence>
<gene>
    <name evidence="17" type="primary">hybO</name>
    <name evidence="17" type="ORF">ACCAA_1150007</name>
</gene>
<organism evidence="17 18">
    <name type="scientific">Candidatus Accumulibacter aalborgensis</name>
    <dbReference type="NCBI Taxonomy" id="1860102"/>
    <lineage>
        <taxon>Bacteria</taxon>
        <taxon>Pseudomonadati</taxon>
        <taxon>Pseudomonadota</taxon>
        <taxon>Betaproteobacteria</taxon>
        <taxon>Candidatus Accumulibacter</taxon>
    </lineage>
</organism>
<dbReference type="InterPro" id="IPR037024">
    <property type="entry name" value="NiFe_Hase_small_N_sf"/>
</dbReference>